<dbReference type="RefSeq" id="WP_353497651.1">
    <property type="nucleotide sequence ID" value="NZ_CP115920.1"/>
</dbReference>
<dbReference type="AlphaFoldDB" id="A0AAU8BKA8"/>
<keyword evidence="1" id="KW-0732">Signal</keyword>
<evidence type="ECO:0000313" key="2">
    <source>
        <dbReference type="EMBL" id="XCD16368.1"/>
    </source>
</evidence>
<evidence type="ECO:0000256" key="1">
    <source>
        <dbReference type="SAM" id="SignalP"/>
    </source>
</evidence>
<protein>
    <submittedName>
        <fullName evidence="2">Uncharacterized protein</fullName>
    </submittedName>
</protein>
<feature type="signal peptide" evidence="1">
    <location>
        <begin position="1"/>
        <end position="26"/>
    </location>
</feature>
<gene>
    <name evidence="2" type="ORF">PG915_01955</name>
</gene>
<dbReference type="SUPFAM" id="SSF51126">
    <property type="entry name" value="Pectin lyase-like"/>
    <property type="match status" value="1"/>
</dbReference>
<reference evidence="2" key="1">
    <citation type="submission" date="2023-01" db="EMBL/GenBank/DDBJ databases">
        <title>Vibrio sp. CB1-14 genome sequencing.</title>
        <authorList>
            <person name="Otstavnykh N."/>
            <person name="Isaeva M."/>
            <person name="Meleshko D."/>
        </authorList>
    </citation>
    <scope>NUCLEOTIDE SEQUENCE</scope>
    <source>
        <strain evidence="2">CB1-14</strain>
    </source>
</reference>
<dbReference type="InterPro" id="IPR011050">
    <property type="entry name" value="Pectin_lyase_fold/virulence"/>
</dbReference>
<dbReference type="KEGG" id="vck:PG915_01955"/>
<sequence>MKYGNFKGLGLALSLLACAYVQPATAAEVEIEPGYGTLMTAVADANAGDVIVLKEGIYYMSNGTQVIDKSLTIRALNAQTKPKLMFTSGGISALEIRGEDTDFVMQGITFYEGQSITNTPYFEVIGEVNSVALLQNNFTDIEVFVKPDYDPDGNLLYLDKLVVVGNRFVRGKIDSAAEELFLFAGNSLSFNNFYANKSQSTAEQHILGNAFVLDNTTTVNIGSTGSSHSRVVGNFFDRLVSDDSSSASNAYLSPVYLRGHGVFSNNTVLAGRNTYQSPGTPNSIQVVDFYGSFAINNNVFHVEPIALQERDNISFNVRDGDAHFSNNIFVNLPNAVAFSGLDRANGTTLENNLCFSEVDGVPCIEHAGITVVDDLKLDSQFRPLAGSPAIDAGIDDVFYRDVDGTRSDIGIEGGPLPKSQFDDQRLATESAPYLYPLFEANASLSNNGELNVKAIAISKLR</sequence>
<dbReference type="EMBL" id="CP115920">
    <property type="protein sequence ID" value="XCD16368.1"/>
    <property type="molecule type" value="Genomic_DNA"/>
</dbReference>
<name>A0AAU8BKA8_9VIBR</name>
<dbReference type="InterPro" id="IPR012334">
    <property type="entry name" value="Pectin_lyas_fold"/>
</dbReference>
<feature type="chain" id="PRO_5043773045" evidence="1">
    <location>
        <begin position="27"/>
        <end position="461"/>
    </location>
</feature>
<proteinExistence type="predicted"/>
<dbReference type="Gene3D" id="2.160.20.10">
    <property type="entry name" value="Single-stranded right-handed beta-helix, Pectin lyase-like"/>
    <property type="match status" value="1"/>
</dbReference>
<dbReference type="PROSITE" id="PS51257">
    <property type="entry name" value="PROKAR_LIPOPROTEIN"/>
    <property type="match status" value="1"/>
</dbReference>
<accession>A0AAU8BKA8</accession>
<organism evidence="2">
    <name type="scientific">Vibrio chaetopteri</name>
    <dbReference type="NCBI Taxonomy" id="3016528"/>
    <lineage>
        <taxon>Bacteria</taxon>
        <taxon>Pseudomonadati</taxon>
        <taxon>Pseudomonadota</taxon>
        <taxon>Gammaproteobacteria</taxon>
        <taxon>Vibrionales</taxon>
        <taxon>Vibrionaceae</taxon>
        <taxon>Vibrio</taxon>
    </lineage>
</organism>